<evidence type="ECO:0000256" key="5">
    <source>
        <dbReference type="ARBA" id="ARBA00049650"/>
    </source>
</evidence>
<comment type="subcellular location">
    <subcellularLocation>
        <location evidence="1">Membrane</location>
        <topology evidence="1">Single-pass membrane protein</topology>
    </subcellularLocation>
</comment>
<keyword evidence="7" id="KW-0732">Signal</keyword>
<reference evidence="8" key="3">
    <citation type="submission" date="2025-09" db="UniProtKB">
        <authorList>
            <consortium name="Ensembl"/>
        </authorList>
    </citation>
    <scope>IDENTIFICATION</scope>
</reference>
<feature type="signal peptide" evidence="7">
    <location>
        <begin position="1"/>
        <end position="22"/>
    </location>
</feature>
<dbReference type="Proteomes" id="UP000694400">
    <property type="component" value="Chromosome 8"/>
</dbReference>
<evidence type="ECO:0000313" key="9">
    <source>
        <dbReference type="Proteomes" id="UP000694400"/>
    </source>
</evidence>
<dbReference type="PANTHER" id="PTHR15296">
    <property type="entry name" value="MEMBRANE-ASSOCIATED PROTEIN MAP17"/>
    <property type="match status" value="1"/>
</dbReference>
<proteinExistence type="inferred from homology"/>
<name>A0A8B9TU79_ANAPL</name>
<evidence type="ECO:0000256" key="1">
    <source>
        <dbReference type="ARBA" id="ARBA00004167"/>
    </source>
</evidence>
<dbReference type="Ensembl" id="ENSAPLT00020027480.1">
    <property type="protein sequence ID" value="ENSAPLP00020025487.1"/>
    <property type="gene ID" value="ENSAPLG00020017501.1"/>
</dbReference>
<dbReference type="InterPro" id="IPR031627">
    <property type="entry name" value="PDZK1IP1/SMIM24"/>
</dbReference>
<dbReference type="AlphaFoldDB" id="A0A8B9TU79"/>
<reference evidence="8" key="2">
    <citation type="submission" date="2025-08" db="UniProtKB">
        <authorList>
            <consortium name="Ensembl"/>
        </authorList>
    </citation>
    <scope>IDENTIFICATION</scope>
</reference>
<protein>
    <submittedName>
        <fullName evidence="8">Uncharacterized protein</fullName>
    </submittedName>
</protein>
<dbReference type="PANTHER" id="PTHR15296:SF1">
    <property type="entry name" value="PDZK1 INTERACTING PROTEIN 1"/>
    <property type="match status" value="1"/>
</dbReference>
<keyword evidence="4 6" id="KW-0472">Membrane</keyword>
<organism evidence="8 9">
    <name type="scientific">Anas platyrhynchos</name>
    <name type="common">Mallard</name>
    <name type="synonym">Anas boschas</name>
    <dbReference type="NCBI Taxonomy" id="8839"/>
    <lineage>
        <taxon>Eukaryota</taxon>
        <taxon>Metazoa</taxon>
        <taxon>Chordata</taxon>
        <taxon>Craniata</taxon>
        <taxon>Vertebrata</taxon>
        <taxon>Euteleostomi</taxon>
        <taxon>Archelosauria</taxon>
        <taxon>Archosauria</taxon>
        <taxon>Dinosauria</taxon>
        <taxon>Saurischia</taxon>
        <taxon>Theropoda</taxon>
        <taxon>Coelurosauria</taxon>
        <taxon>Aves</taxon>
        <taxon>Neognathae</taxon>
        <taxon>Galloanserae</taxon>
        <taxon>Anseriformes</taxon>
        <taxon>Anatidae</taxon>
        <taxon>Anatinae</taxon>
        <taxon>Anas</taxon>
    </lineage>
</organism>
<feature type="chain" id="PRO_5034611304" evidence="7">
    <location>
        <begin position="23"/>
        <end position="122"/>
    </location>
</feature>
<comment type="similarity">
    <text evidence="5">Belongs to the PDZK1-interacting protein 1/SMIM24 family.</text>
</comment>
<evidence type="ECO:0000256" key="7">
    <source>
        <dbReference type="SAM" id="SignalP"/>
    </source>
</evidence>
<evidence type="ECO:0000256" key="3">
    <source>
        <dbReference type="ARBA" id="ARBA00022989"/>
    </source>
</evidence>
<evidence type="ECO:0000313" key="8">
    <source>
        <dbReference type="Ensembl" id="ENSAPLP00020025487.1"/>
    </source>
</evidence>
<dbReference type="GO" id="GO:0016020">
    <property type="term" value="C:membrane"/>
    <property type="evidence" value="ECO:0007669"/>
    <property type="project" value="UniProtKB-SubCell"/>
</dbReference>
<feature type="transmembrane region" description="Helical" evidence="6">
    <location>
        <begin position="27"/>
        <end position="47"/>
    </location>
</feature>
<accession>A0A8B9TU79</accession>
<keyword evidence="3 6" id="KW-1133">Transmembrane helix</keyword>
<sequence length="122" mass="13321">MCALSHLLEPLCLLFWANSLLGKLQPWSQGVIAAVVFLVLVAIVFVVNRFWLWAETEHTFAVGWLLWGAGQPHAQEEDAQRCSQGAVHTRGRAHTHAHTLLHQGWGGGTAPCLSAWVASDCG</sequence>
<evidence type="ECO:0000256" key="2">
    <source>
        <dbReference type="ARBA" id="ARBA00022692"/>
    </source>
</evidence>
<keyword evidence="2 6" id="KW-0812">Transmembrane</keyword>
<evidence type="ECO:0000256" key="6">
    <source>
        <dbReference type="SAM" id="Phobius"/>
    </source>
</evidence>
<dbReference type="Pfam" id="PF15807">
    <property type="entry name" value="MAP17"/>
    <property type="match status" value="1"/>
</dbReference>
<evidence type="ECO:0000256" key="4">
    <source>
        <dbReference type="ARBA" id="ARBA00023136"/>
    </source>
</evidence>
<reference evidence="8" key="1">
    <citation type="submission" date="2019-08" db="EMBL/GenBank/DDBJ databases">
        <title>Three high-quality genomes provides insights into domestication of ducks.</title>
        <authorList>
            <person name="Hou Z.C."/>
            <person name="Zhu F."/>
            <person name="Yin Z.T."/>
            <person name="Zhang F."/>
        </authorList>
    </citation>
    <scope>NUCLEOTIDE SEQUENCE [LARGE SCALE GENOMIC DNA]</scope>
</reference>